<comment type="caution">
    <text evidence="3">The sequence shown here is derived from an EMBL/GenBank/DDBJ whole genome shotgun (WGS) entry which is preliminary data.</text>
</comment>
<feature type="chain" id="PRO_5012566139" description="Lipoprotein" evidence="2">
    <location>
        <begin position="28"/>
        <end position="203"/>
    </location>
</feature>
<feature type="coiled-coil region" evidence="1">
    <location>
        <begin position="44"/>
        <end position="84"/>
    </location>
</feature>
<name>A0A1J5NGR0_9BACT</name>
<dbReference type="Proteomes" id="UP000181901">
    <property type="component" value="Unassembled WGS sequence"/>
</dbReference>
<gene>
    <name evidence="3" type="ORF">BerOc1_02831</name>
</gene>
<dbReference type="AlphaFoldDB" id="A0A1J5NGR0"/>
<sequence>MASDRFVFRLSSVFGRFALLLLLAACATHPLGMSDEEWDRLTPEQRLEARRQDERNELERRRLRLEEERQREQAQEQRDVAEGMILSFRPERAYCMGGDKCGRDSFDELILSLQRMAAVDRVLFFADDNIGTKHDGLVSVYADDVLVARDIDVKRNGKWHQVLVGRPARNITLRAQGDDEVSVYQVKVYGSWLQDGADYLIVR</sequence>
<keyword evidence="2" id="KW-0732">Signal</keyword>
<accession>A0A1J5NGR0</accession>
<feature type="signal peptide" evidence="2">
    <location>
        <begin position="1"/>
        <end position="27"/>
    </location>
</feature>
<evidence type="ECO:0000313" key="3">
    <source>
        <dbReference type="EMBL" id="OIQ50889.1"/>
    </source>
</evidence>
<dbReference type="RefSeq" id="WP_165610824.1">
    <property type="nucleotide sequence ID" value="NZ_LKAQ01000004.1"/>
</dbReference>
<proteinExistence type="predicted"/>
<keyword evidence="1" id="KW-0175">Coiled coil</keyword>
<evidence type="ECO:0000256" key="2">
    <source>
        <dbReference type="SAM" id="SignalP"/>
    </source>
</evidence>
<keyword evidence="4" id="KW-1185">Reference proteome</keyword>
<dbReference type="EMBL" id="LKAQ01000004">
    <property type="protein sequence ID" value="OIQ50889.1"/>
    <property type="molecule type" value="Genomic_DNA"/>
</dbReference>
<evidence type="ECO:0008006" key="5">
    <source>
        <dbReference type="Google" id="ProtNLM"/>
    </source>
</evidence>
<evidence type="ECO:0000313" key="4">
    <source>
        <dbReference type="Proteomes" id="UP000181901"/>
    </source>
</evidence>
<reference evidence="3 4" key="1">
    <citation type="submission" date="2015-09" db="EMBL/GenBank/DDBJ databases">
        <title>Genome of Desulfovibrio dechloracetivorans BerOc1, a mercury methylating strain isolated from highly hydrocarbons and metals contaminated coastal sediments.</title>
        <authorList>
            <person name="Goni Urriza M."/>
            <person name="Gassie C."/>
            <person name="Bouchez O."/>
            <person name="Klopp C."/>
            <person name="Ranchou-Peyruse A."/>
            <person name="Remy G."/>
        </authorList>
    </citation>
    <scope>NUCLEOTIDE SEQUENCE [LARGE SCALE GENOMIC DNA]</scope>
    <source>
        <strain evidence="3 4">BerOc1</strain>
    </source>
</reference>
<evidence type="ECO:0000256" key="1">
    <source>
        <dbReference type="SAM" id="Coils"/>
    </source>
</evidence>
<protein>
    <recommendedName>
        <fullName evidence="5">Lipoprotein</fullName>
    </recommendedName>
</protein>
<organism evidence="3 4">
    <name type="scientific">Pseudodesulfovibrio hydrargyri</name>
    <dbReference type="NCBI Taxonomy" id="2125990"/>
    <lineage>
        <taxon>Bacteria</taxon>
        <taxon>Pseudomonadati</taxon>
        <taxon>Thermodesulfobacteriota</taxon>
        <taxon>Desulfovibrionia</taxon>
        <taxon>Desulfovibrionales</taxon>
        <taxon>Desulfovibrionaceae</taxon>
    </lineage>
</organism>